<feature type="compositionally biased region" description="Low complexity" evidence="1">
    <location>
        <begin position="144"/>
        <end position="165"/>
    </location>
</feature>
<evidence type="ECO:0000313" key="3">
    <source>
        <dbReference type="Proteomes" id="UP001295794"/>
    </source>
</evidence>
<comment type="caution">
    <text evidence="2">The sequence shown here is derived from an EMBL/GenBank/DDBJ whole genome shotgun (WGS) entry which is preliminary data.</text>
</comment>
<evidence type="ECO:0000313" key="2">
    <source>
        <dbReference type="EMBL" id="CAK5264097.1"/>
    </source>
</evidence>
<evidence type="ECO:0000256" key="1">
    <source>
        <dbReference type="SAM" id="MobiDB-lite"/>
    </source>
</evidence>
<protein>
    <submittedName>
        <fullName evidence="2">Uncharacterized protein</fullName>
    </submittedName>
</protein>
<sequence length="404" mass="41959">MRPPTSLSPPPSSQPMSLPEFASLVERALALDAPGPSLVLGSPPPSSSSSAVGLLATLSTSSYSASASSSSSHTATPISKSRTLLTRLKHRFTLAARPSFRLGFFSASTASLILKAPEPESDSEGFVPYVPLVVATERVHPGASLSSCDTSTFTSSSSTSSSSSALSFSSSESASACASDTSTFSFSSSAYMLPKPPVKRWSSTSSPRQRARSLRAVPSISALSLFTLPASFTAPSPLPPPPPPKCARDLPPIRPVPAGPIPEPPRARCMDVCAPVCAVPPHPYSAGYAGTVYGFHDDGVVDDGGDDDDLSEPLLPEKEGDVSGDEQDDADGDARSLLSALDAFPTPPVTPPRRHRASSPFPFKTPPRLASSAGSVMSGVSDETWYTACEGLDSVGISRNHVRV</sequence>
<accession>A0AAD2GVL0</accession>
<gene>
    <name evidence="2" type="ORF">MYCIT1_LOCUS4000</name>
</gene>
<dbReference type="Proteomes" id="UP001295794">
    <property type="component" value="Unassembled WGS sequence"/>
</dbReference>
<keyword evidence="3" id="KW-1185">Reference proteome</keyword>
<proteinExistence type="predicted"/>
<feature type="region of interest" description="Disordered" evidence="1">
    <location>
        <begin position="299"/>
        <end position="375"/>
    </location>
</feature>
<dbReference type="AlphaFoldDB" id="A0AAD2GVL0"/>
<name>A0AAD2GVL0_9AGAR</name>
<organism evidence="2 3">
    <name type="scientific">Mycena citricolor</name>
    <dbReference type="NCBI Taxonomy" id="2018698"/>
    <lineage>
        <taxon>Eukaryota</taxon>
        <taxon>Fungi</taxon>
        <taxon>Dikarya</taxon>
        <taxon>Basidiomycota</taxon>
        <taxon>Agaricomycotina</taxon>
        <taxon>Agaricomycetes</taxon>
        <taxon>Agaricomycetidae</taxon>
        <taxon>Agaricales</taxon>
        <taxon>Marasmiineae</taxon>
        <taxon>Mycenaceae</taxon>
        <taxon>Mycena</taxon>
    </lineage>
</organism>
<reference evidence="2" key="1">
    <citation type="submission" date="2023-11" db="EMBL/GenBank/DDBJ databases">
        <authorList>
            <person name="De Vega J J."/>
            <person name="De Vega J J."/>
        </authorList>
    </citation>
    <scope>NUCLEOTIDE SEQUENCE</scope>
</reference>
<dbReference type="EMBL" id="CAVNYO010000048">
    <property type="protein sequence ID" value="CAK5264097.1"/>
    <property type="molecule type" value="Genomic_DNA"/>
</dbReference>
<feature type="region of interest" description="Disordered" evidence="1">
    <location>
        <begin position="143"/>
        <end position="165"/>
    </location>
</feature>
<feature type="compositionally biased region" description="Acidic residues" evidence="1">
    <location>
        <begin position="322"/>
        <end position="331"/>
    </location>
</feature>
<feature type="compositionally biased region" description="Acidic residues" evidence="1">
    <location>
        <begin position="300"/>
        <end position="311"/>
    </location>
</feature>